<name>A0A2G3PJZ0_WILMA</name>
<accession>A0A2G3PJZ0</accession>
<evidence type="ECO:0000313" key="2">
    <source>
        <dbReference type="Proteomes" id="UP000225108"/>
    </source>
</evidence>
<dbReference type="AlphaFoldDB" id="A0A2G3PJZ0"/>
<dbReference type="EMBL" id="PEBD01000010">
    <property type="protein sequence ID" value="PHV66138.1"/>
    <property type="molecule type" value="Genomic_DNA"/>
</dbReference>
<evidence type="ECO:0000313" key="1">
    <source>
        <dbReference type="EMBL" id="PHV66138.1"/>
    </source>
</evidence>
<gene>
    <name evidence="1" type="ORF">CSW57_21200</name>
</gene>
<proteinExistence type="predicted"/>
<sequence>MSSSGVHWRLAVTAAENMVDEGGNLSLHDWEAAFTYTTGTGAEIAGRSVTGATTPAEIADVIVESLPSAIGDAADQAYVQWYARLLDLVHHYHALPVAYADCSNPADGWEVGWGGNVYVSTPPPIPSAGCTH</sequence>
<comment type="caution">
    <text evidence="1">The sequence shown here is derived from an EMBL/GenBank/DDBJ whole genome shotgun (WGS) entry which is preliminary data.</text>
</comment>
<dbReference type="Proteomes" id="UP000225108">
    <property type="component" value="Unassembled WGS sequence"/>
</dbReference>
<protein>
    <submittedName>
        <fullName evidence="1">Uncharacterized protein</fullName>
    </submittedName>
</protein>
<reference evidence="1 2" key="1">
    <citation type="submission" date="2017-10" db="EMBL/GenBank/DDBJ databases">
        <title>The draft genome sequence of Williamsia sp. BULT 1.1 isolated from the semi-arid grassland soils from South Africa.</title>
        <authorList>
            <person name="Kabwe M.H."/>
            <person name="Govender N."/>
            <person name="Mutseka Lunga P."/>
            <person name="Vikram S."/>
            <person name="Makhalanyane T.P."/>
        </authorList>
    </citation>
    <scope>NUCLEOTIDE SEQUENCE [LARGE SCALE GENOMIC DNA]</scope>
    <source>
        <strain evidence="1 2">BULT 1.1</strain>
    </source>
</reference>
<organism evidence="1 2">
    <name type="scientific">Williamsia marianensis</name>
    <dbReference type="NCBI Taxonomy" id="85044"/>
    <lineage>
        <taxon>Bacteria</taxon>
        <taxon>Bacillati</taxon>
        <taxon>Actinomycetota</taxon>
        <taxon>Actinomycetes</taxon>
        <taxon>Mycobacteriales</taxon>
        <taxon>Nocardiaceae</taxon>
        <taxon>Williamsia</taxon>
    </lineage>
</organism>